<organism evidence="6">
    <name type="scientific">Desulfurivibrio alkaliphilus</name>
    <dbReference type="NCBI Taxonomy" id="427923"/>
    <lineage>
        <taxon>Bacteria</taxon>
        <taxon>Pseudomonadati</taxon>
        <taxon>Thermodesulfobacteriota</taxon>
        <taxon>Desulfobulbia</taxon>
        <taxon>Desulfobulbales</taxon>
        <taxon>Desulfobulbaceae</taxon>
        <taxon>Desulfurivibrio</taxon>
    </lineage>
</organism>
<evidence type="ECO:0000259" key="5">
    <source>
        <dbReference type="Pfam" id="PF00155"/>
    </source>
</evidence>
<protein>
    <submittedName>
        <fullName evidence="6">Aminotransferase class I/II-fold pyridoxal phosphate-dependent enzyme</fullName>
    </submittedName>
</protein>
<dbReference type="InterPro" id="IPR015424">
    <property type="entry name" value="PyrdxlP-dep_Trfase"/>
</dbReference>
<dbReference type="PANTHER" id="PTHR43643">
    <property type="entry name" value="HISTIDINOL-PHOSPHATE AMINOTRANSFERASE 2"/>
    <property type="match status" value="1"/>
</dbReference>
<evidence type="ECO:0000256" key="2">
    <source>
        <dbReference type="ARBA" id="ARBA00022576"/>
    </source>
</evidence>
<dbReference type="InterPro" id="IPR004839">
    <property type="entry name" value="Aminotransferase_I/II_large"/>
</dbReference>
<evidence type="ECO:0000256" key="3">
    <source>
        <dbReference type="ARBA" id="ARBA00022679"/>
    </source>
</evidence>
<dbReference type="InterPro" id="IPR015422">
    <property type="entry name" value="PyrdxlP-dep_Trfase_small"/>
</dbReference>
<keyword evidence="4" id="KW-0663">Pyridoxal phosphate</keyword>
<dbReference type="Pfam" id="PF00155">
    <property type="entry name" value="Aminotran_1_2"/>
    <property type="match status" value="1"/>
</dbReference>
<keyword evidence="2 6" id="KW-0032">Aminotransferase</keyword>
<name>A0A7C2Y0C6_9BACT</name>
<feature type="domain" description="Aminotransferase class I/classII large" evidence="5">
    <location>
        <begin position="2"/>
        <end position="111"/>
    </location>
</feature>
<dbReference type="Gene3D" id="3.90.1150.10">
    <property type="entry name" value="Aspartate Aminotransferase, domain 1"/>
    <property type="match status" value="1"/>
</dbReference>
<evidence type="ECO:0000256" key="4">
    <source>
        <dbReference type="ARBA" id="ARBA00022898"/>
    </source>
</evidence>
<feature type="non-terminal residue" evidence="6">
    <location>
        <position position="1"/>
    </location>
</feature>
<comment type="caution">
    <text evidence="6">The sequence shown here is derived from an EMBL/GenBank/DDBJ whole genome shotgun (WGS) entry which is preliminary data.</text>
</comment>
<comment type="similarity">
    <text evidence="1">Belongs to the class-II pyridoxal-phosphate-dependent aminotransferase family. Histidinol-phosphate aminotransferase subfamily.</text>
</comment>
<dbReference type="AlphaFoldDB" id="A0A7C2Y0C6"/>
<dbReference type="GO" id="GO:0030170">
    <property type="term" value="F:pyridoxal phosphate binding"/>
    <property type="evidence" value="ECO:0007669"/>
    <property type="project" value="InterPro"/>
</dbReference>
<sequence>LHRVRQPFNVNVPAQVGALAALADEEHYRNTIATTRREMARLAAVVTELGCRPFPSQANFFLIDVGGEGRALYEHLLRQGVIVRPMNAYGYPTYIRITPGRPVENDRFLGSLALALKELGYGR</sequence>
<dbReference type="EMBL" id="DSDS01000178">
    <property type="protein sequence ID" value="HET98599.1"/>
    <property type="molecule type" value="Genomic_DNA"/>
</dbReference>
<dbReference type="InterPro" id="IPR050106">
    <property type="entry name" value="HistidinolP_aminotransfase"/>
</dbReference>
<keyword evidence="3" id="KW-0808">Transferase</keyword>
<proteinExistence type="inferred from homology"/>
<dbReference type="PANTHER" id="PTHR43643:SF3">
    <property type="entry name" value="HISTIDINOL-PHOSPHATE AMINOTRANSFERASE"/>
    <property type="match status" value="1"/>
</dbReference>
<evidence type="ECO:0000313" key="6">
    <source>
        <dbReference type="EMBL" id="HET98599.1"/>
    </source>
</evidence>
<gene>
    <name evidence="6" type="ORF">ENN98_07945</name>
</gene>
<reference evidence="6" key="1">
    <citation type="journal article" date="2020" name="mSystems">
        <title>Genome- and Community-Level Interaction Insights into Carbon Utilization and Element Cycling Functions of Hydrothermarchaeota in Hydrothermal Sediment.</title>
        <authorList>
            <person name="Zhou Z."/>
            <person name="Liu Y."/>
            <person name="Xu W."/>
            <person name="Pan J."/>
            <person name="Luo Z.H."/>
            <person name="Li M."/>
        </authorList>
    </citation>
    <scope>NUCLEOTIDE SEQUENCE [LARGE SCALE GENOMIC DNA]</scope>
    <source>
        <strain evidence="6">SpSt-1224</strain>
    </source>
</reference>
<accession>A0A7C2Y0C6</accession>
<dbReference type="SUPFAM" id="SSF53383">
    <property type="entry name" value="PLP-dependent transferases"/>
    <property type="match status" value="1"/>
</dbReference>
<dbReference type="GO" id="GO:0008483">
    <property type="term" value="F:transaminase activity"/>
    <property type="evidence" value="ECO:0007669"/>
    <property type="project" value="UniProtKB-KW"/>
</dbReference>
<evidence type="ECO:0000256" key="1">
    <source>
        <dbReference type="ARBA" id="ARBA00007970"/>
    </source>
</evidence>
<dbReference type="Proteomes" id="UP000885986">
    <property type="component" value="Unassembled WGS sequence"/>
</dbReference>